<reference evidence="1 2" key="6">
    <citation type="journal article" date="1999" name="Virology">
        <title>Chlorella virus PBCV-1 encodes a functional homospermidine synthase.</title>
        <authorList>
            <person name="Kaiser A."/>
            <person name="Vollmert M."/>
            <person name="Tholl D."/>
            <person name="Graves M.V."/>
            <person name="Gurnon J.R."/>
            <person name="Xing W."/>
            <person name="Lisec A.D."/>
            <person name="Nickerson K.W."/>
            <person name="Van Etten J.L."/>
        </authorList>
    </citation>
    <scope>NUCLEOTIDE SEQUENCE [LARGE SCALE GENOMIC DNA]</scope>
</reference>
<reference evidence="1 2" key="3">
    <citation type="journal article" date="1996" name="Virology">
        <title>Analysis of 94 kb of the chlorella virus PBCV-1 330-kb genome: map positions 88 to 182.</title>
        <authorList>
            <person name="Lu Z."/>
            <person name="Li Y."/>
            <person name="Que Q."/>
            <person name="Kutish G.F."/>
            <person name="Rock D.L."/>
            <person name="Van Etten J.L."/>
        </authorList>
    </citation>
    <scope>NUCLEOTIDE SEQUENCE [LARGE SCALE GENOMIC DNA]</scope>
</reference>
<dbReference type="Proteomes" id="UP000000862">
    <property type="component" value="Segment"/>
</dbReference>
<reference evidence="1 2" key="4">
    <citation type="journal article" date="1996" name="Virology">
        <title>Analysis of 76 kb of the chlorella virus PBCV-1 330-kb genome: map positions 182 to 258.</title>
        <authorList>
            <person name="Kutish G.F."/>
            <person name="Li Y."/>
            <person name="Lu Z."/>
            <person name="Furuta M."/>
            <person name="Rock D.L."/>
            <person name="Van Etten J.L."/>
        </authorList>
    </citation>
    <scope>NUCLEOTIDE SEQUENCE [LARGE SCALE GENOMIC DNA]</scope>
</reference>
<evidence type="ECO:0000313" key="2">
    <source>
        <dbReference type="Proteomes" id="UP000000862"/>
    </source>
</evidence>
<sequence length="135" mass="15099">MKYVNLHIMSVLESEYVIGKDIIKDTVKGIVEDIDPKLYGAKFSKAVSCNINVLSADSLTVEFRNPYDDNKIATQTFFQEKHCLSPDSRNRILVFLKDTGTITPSIVGVISGPFLLKGPWSCMSFYCVPSKNKIT</sequence>
<keyword evidence="2" id="KW-1185">Reference proteome</keyword>
<proteinExistence type="predicted"/>
<protein>
    <submittedName>
        <fullName evidence="1">Uncharacterized protein</fullName>
    </submittedName>
</protein>
<evidence type="ECO:0000313" key="1">
    <source>
        <dbReference type="EMBL" id="AAC96519.1"/>
    </source>
</evidence>
<reference evidence="1 2" key="5">
    <citation type="journal article" date="1997" name="Virology">
        <title>Analysis of 74 kb of DNA located at the right end of the 330-kb chlorella virus PBCV-1 genome.</title>
        <authorList>
            <person name="Li Y."/>
            <person name="Lu Z."/>
            <person name="Sun L."/>
            <person name="Ropp S."/>
            <person name="Kutish G.F."/>
            <person name="Rock D.L."/>
            <person name="Van Etten J.L."/>
        </authorList>
    </citation>
    <scope>NUCLEOTIDE SEQUENCE [LARGE SCALE GENOMIC DNA]</scope>
</reference>
<reference evidence="1 2" key="2">
    <citation type="journal article" date="1995" name="Virology">
        <title>Analysis of 43 kb of the Chlorella virus PBCV-1 330-kb genome: map positions 45 to 88.</title>
        <authorList>
            <person name="Li Y."/>
            <person name="Lu Z."/>
            <person name="Burbank D.E."/>
            <person name="Kutish G.F."/>
            <person name="Rock D.L."/>
            <person name="Van Etten J.L."/>
        </authorList>
    </citation>
    <scope>NUCLEOTIDE SEQUENCE [LARGE SCALE GENOMIC DNA]</scope>
</reference>
<dbReference type="OrthoDB" id="31707at10239"/>
<dbReference type="EMBL" id="JF411744">
    <property type="protein sequence ID" value="AAC96519.1"/>
    <property type="molecule type" value="Genomic_DNA"/>
</dbReference>
<dbReference type="KEGG" id="vg:918081"/>
<dbReference type="PIR" id="T17642">
    <property type="entry name" value="T17642"/>
</dbReference>
<organismHost>
    <name type="scientific">Chlorella</name>
    <dbReference type="NCBI Taxonomy" id="3071"/>
</organismHost>
<organism evidence="1 2">
    <name type="scientific">Paramecium bursaria Chlorella virus 1</name>
    <name type="common">PBCV-1</name>
    <dbReference type="NCBI Taxonomy" id="10506"/>
    <lineage>
        <taxon>Viruses</taxon>
        <taxon>Varidnaviria</taxon>
        <taxon>Bamfordvirae</taxon>
        <taxon>Nucleocytoviricota</taxon>
        <taxon>Megaviricetes</taxon>
        <taxon>Algavirales</taxon>
        <taxon>Phycodnaviridae</taxon>
        <taxon>Chlorovirus</taxon>
        <taxon>Chlorovirus vanettense</taxon>
    </lineage>
</organism>
<dbReference type="RefSeq" id="NP_048499.1">
    <property type="nucleotide sequence ID" value="NC_000852.5"/>
</dbReference>
<reference evidence="1 2" key="7">
    <citation type="journal article" date="2000" name="Virology">
        <title>Characterization of a beta-1,3-glucanase encoded by chlorella virus PBCV-1.</title>
        <authorList>
            <person name="Sun L."/>
            <person name="Gurnon J.R."/>
            <person name="Adams B.J."/>
            <person name="Graves M.V."/>
            <person name="Van Etten J.L."/>
        </authorList>
    </citation>
    <scope>NUCLEOTIDE SEQUENCE [LARGE SCALE GENOMIC DNA]</scope>
</reference>
<reference evidence="1 2" key="1">
    <citation type="journal article" date="1995" name="Virology">
        <title>Analysis of 45 kb of DNA located at the left end of the chlorella virus PBCV-1 genome.</title>
        <authorList>
            <person name="Lu Z."/>
            <person name="Li Y."/>
            <person name="Zhang Y."/>
            <person name="Kutish G.F."/>
            <person name="Rock D.L."/>
            <person name="Van Etten J.L."/>
        </authorList>
    </citation>
    <scope>NUCLEOTIDE SEQUENCE [LARGE SCALE GENOMIC DNA]</scope>
</reference>
<gene>
    <name evidence="1" type="primary">A151R</name>
</gene>
<accession>Q84471</accession>
<dbReference type="GeneID" id="918081"/>
<name>Q84471_PBCV1</name>
<reference evidence="1 2" key="8">
    <citation type="journal article" date="2010" name="J. Virol.">
        <title>Microarray analysis of Paramecium bursaria chlorella virus 1 transcription.</title>
        <authorList>
            <person name="Yanai-Balser G.M."/>
            <person name="Duncan G.A."/>
            <person name="Eudy J.D."/>
            <person name="Wang D."/>
            <person name="Li X."/>
            <person name="Agarkova I.V."/>
            <person name="Dunigan D.D."/>
            <person name="Van Etten J.L."/>
        </authorList>
    </citation>
    <scope>NUCLEOTIDE SEQUENCE [LARGE SCALE GENOMIC DNA]</scope>
</reference>